<keyword evidence="4 12" id="KW-0732">Signal</keyword>
<evidence type="ECO:0000256" key="9">
    <source>
        <dbReference type="ARBA" id="ARBA00023288"/>
    </source>
</evidence>
<dbReference type="PIRSF" id="PIRSF036893">
    <property type="entry name" value="Lipocalin_ApoD"/>
    <property type="match status" value="1"/>
</dbReference>
<evidence type="ECO:0000256" key="6">
    <source>
        <dbReference type="ARBA" id="ARBA00023136"/>
    </source>
</evidence>
<comment type="function">
    <text evidence="10 12">Involved in the storage or transport of lipids necessary for membrane maintenance under stressful conditions. Displays a binding preference for lysophospholipids.</text>
</comment>
<evidence type="ECO:0000313" key="16">
    <source>
        <dbReference type="Proteomes" id="UP000185841"/>
    </source>
</evidence>
<dbReference type="EMBL" id="FTMP01000001">
    <property type="protein sequence ID" value="SIP99391.1"/>
    <property type="molecule type" value="Genomic_DNA"/>
</dbReference>
<evidence type="ECO:0000259" key="14">
    <source>
        <dbReference type="Pfam" id="PF08212"/>
    </source>
</evidence>
<dbReference type="InterPro" id="IPR022271">
    <property type="entry name" value="Lipocalin_ApoD"/>
</dbReference>
<dbReference type="Proteomes" id="UP000185841">
    <property type="component" value="Unassembled WGS sequence"/>
</dbReference>
<organism evidence="15 16">
    <name type="scientific">Aquipseudomonas alcaligenes</name>
    <name type="common">Pseudomonas alcaligenes</name>
    <dbReference type="NCBI Taxonomy" id="43263"/>
    <lineage>
        <taxon>Bacteria</taxon>
        <taxon>Pseudomonadati</taxon>
        <taxon>Pseudomonadota</taxon>
        <taxon>Gammaproteobacteria</taxon>
        <taxon>Pseudomonadales</taxon>
        <taxon>Pseudomonadaceae</taxon>
        <taxon>Aquipseudomonas</taxon>
    </lineage>
</organism>
<dbReference type="SUPFAM" id="SSF50814">
    <property type="entry name" value="Lipocalins"/>
    <property type="match status" value="1"/>
</dbReference>
<feature type="domain" description="Lipocalin/cytosolic fatty-acid binding" evidence="14">
    <location>
        <begin position="32"/>
        <end position="177"/>
    </location>
</feature>
<dbReference type="InterPro" id="IPR022272">
    <property type="entry name" value="Lipocalin_CS"/>
</dbReference>
<evidence type="ECO:0000256" key="13">
    <source>
        <dbReference type="PIRSR" id="PIRSR036893-52"/>
    </source>
</evidence>
<evidence type="ECO:0000256" key="12">
    <source>
        <dbReference type="PIRNR" id="PIRNR036893"/>
    </source>
</evidence>
<proteinExistence type="inferred from homology"/>
<dbReference type="PRINTS" id="PR01171">
    <property type="entry name" value="BCTLIPOCALIN"/>
</dbReference>
<evidence type="ECO:0000256" key="4">
    <source>
        <dbReference type="ARBA" id="ARBA00022729"/>
    </source>
</evidence>
<evidence type="ECO:0000256" key="5">
    <source>
        <dbReference type="ARBA" id="ARBA00023121"/>
    </source>
</evidence>
<reference evidence="15 16" key="1">
    <citation type="submission" date="2017-01" db="EMBL/GenBank/DDBJ databases">
        <authorList>
            <person name="Mah S.A."/>
            <person name="Swanson W.J."/>
            <person name="Moy G.W."/>
            <person name="Vacquier V.D."/>
        </authorList>
    </citation>
    <scope>NUCLEOTIDE SEQUENCE [LARGE SCALE GENOMIC DNA]</scope>
    <source>
        <strain evidence="15 16">RU36E</strain>
    </source>
</reference>
<dbReference type="GO" id="GO:0006950">
    <property type="term" value="P:response to stress"/>
    <property type="evidence" value="ECO:0007669"/>
    <property type="project" value="UniProtKB-ARBA"/>
</dbReference>
<feature type="chain" id="PRO_5013434056" description="Outer membrane lipoprotein Blc" evidence="12">
    <location>
        <begin position="23"/>
        <end position="185"/>
    </location>
</feature>
<evidence type="ECO:0000256" key="3">
    <source>
        <dbReference type="ARBA" id="ARBA00011738"/>
    </source>
</evidence>
<comment type="subunit">
    <text evidence="3 12">Homodimer.</text>
</comment>
<dbReference type="InterPro" id="IPR000566">
    <property type="entry name" value="Lipocln_cytosolic_FA-bd_dom"/>
</dbReference>
<dbReference type="GO" id="GO:0009279">
    <property type="term" value="C:cell outer membrane"/>
    <property type="evidence" value="ECO:0007669"/>
    <property type="project" value="UniProtKB-SubCell"/>
</dbReference>
<accession>A0A1N6P4U0</accession>
<evidence type="ECO:0000256" key="10">
    <source>
        <dbReference type="ARBA" id="ARBA00057024"/>
    </source>
</evidence>
<comment type="subcellular location">
    <subcellularLocation>
        <location evidence="1">Cell outer membrane</location>
        <topology evidence="1">Lipid-anchor</topology>
    </subcellularLocation>
</comment>
<dbReference type="GO" id="GO:0008289">
    <property type="term" value="F:lipid binding"/>
    <property type="evidence" value="ECO:0007669"/>
    <property type="project" value="UniProtKB-UniRule"/>
</dbReference>
<dbReference type="PANTHER" id="PTHR10612:SF34">
    <property type="entry name" value="APOLIPOPROTEIN D"/>
    <property type="match status" value="1"/>
</dbReference>
<protein>
    <recommendedName>
        <fullName evidence="11 12">Outer membrane lipoprotein Blc</fullName>
    </recommendedName>
</protein>
<keyword evidence="6 12" id="KW-0472">Membrane</keyword>
<keyword evidence="9 12" id="KW-0449">Lipoprotein</keyword>
<dbReference type="InterPro" id="IPR012674">
    <property type="entry name" value="Calycin"/>
</dbReference>
<evidence type="ECO:0000256" key="11">
    <source>
        <dbReference type="ARBA" id="ARBA00071217"/>
    </source>
</evidence>
<dbReference type="PROSITE" id="PS51257">
    <property type="entry name" value="PROKAR_LIPOPROTEIN"/>
    <property type="match status" value="1"/>
</dbReference>
<dbReference type="PANTHER" id="PTHR10612">
    <property type="entry name" value="APOLIPOPROTEIN D"/>
    <property type="match status" value="1"/>
</dbReference>
<keyword evidence="8 12" id="KW-0998">Cell outer membrane</keyword>
<dbReference type="PROSITE" id="PS00213">
    <property type="entry name" value="LIPOCALIN"/>
    <property type="match status" value="1"/>
</dbReference>
<dbReference type="CDD" id="cd19438">
    <property type="entry name" value="lipocalin_Blc-like"/>
    <property type="match status" value="1"/>
</dbReference>
<feature type="signal peptide" evidence="12">
    <location>
        <begin position="1"/>
        <end position="22"/>
    </location>
</feature>
<dbReference type="InterPro" id="IPR002446">
    <property type="entry name" value="Lipocalin_bac"/>
</dbReference>
<feature type="lipid moiety-binding region" description="N-palmitoyl cysteine" evidence="13">
    <location>
        <position position="17"/>
    </location>
</feature>
<keyword evidence="7 13" id="KW-0564">Palmitate</keyword>
<evidence type="ECO:0000256" key="2">
    <source>
        <dbReference type="ARBA" id="ARBA00006889"/>
    </source>
</evidence>
<feature type="lipid moiety-binding region" description="S-diacylglycerol cysteine" evidence="13">
    <location>
        <position position="17"/>
    </location>
</feature>
<dbReference type="Pfam" id="PF08212">
    <property type="entry name" value="Lipocalin_2"/>
    <property type="match status" value="1"/>
</dbReference>
<dbReference type="InterPro" id="IPR047202">
    <property type="entry name" value="Lipocalin_Blc-like_dom"/>
</dbReference>
<sequence length="185" mass="20910">MMRALFCTLALALLAGCAGSSAEAPPASAGQVDLQRYQGTWYELARLPMFFQRNCAQSEAHYRLQDDGSIGVTNRCRTLEGEWIEARGRAVAQEVGRTDKLWVSFDNWFSALFPGVAKGDYWVLYLDQDYQHVLVGNPNREYLWLLSRTPQVSAETRELLLAEARARGYDTDALIWRVADEQVTP</sequence>
<gene>
    <name evidence="15" type="ORF">SAMN05878282_101764</name>
</gene>
<evidence type="ECO:0000256" key="8">
    <source>
        <dbReference type="ARBA" id="ARBA00023237"/>
    </source>
</evidence>
<keyword evidence="5 12" id="KW-0446">Lipid-binding</keyword>
<dbReference type="Gene3D" id="2.40.128.20">
    <property type="match status" value="1"/>
</dbReference>
<dbReference type="AlphaFoldDB" id="A0A1N6P4U0"/>
<name>A0A1N6P4U0_AQUAC</name>
<comment type="similarity">
    <text evidence="2 12">Belongs to the calycin superfamily. Lipocalin family.</text>
</comment>
<evidence type="ECO:0000256" key="1">
    <source>
        <dbReference type="ARBA" id="ARBA00004459"/>
    </source>
</evidence>
<evidence type="ECO:0000256" key="7">
    <source>
        <dbReference type="ARBA" id="ARBA00023139"/>
    </source>
</evidence>
<dbReference type="FunFam" id="2.40.128.20:FF:000002">
    <property type="entry name" value="Outer membrane lipoprotein Blc"/>
    <property type="match status" value="1"/>
</dbReference>
<evidence type="ECO:0000313" key="15">
    <source>
        <dbReference type="EMBL" id="SIP99391.1"/>
    </source>
</evidence>